<evidence type="ECO:0000313" key="1">
    <source>
        <dbReference type="EMBL" id="KAH0761346.1"/>
    </source>
</evidence>
<gene>
    <name evidence="1" type="ORF">KY290_017419</name>
</gene>
<evidence type="ECO:0000313" key="2">
    <source>
        <dbReference type="Proteomes" id="UP000826656"/>
    </source>
</evidence>
<dbReference type="Proteomes" id="UP000826656">
    <property type="component" value="Unassembled WGS sequence"/>
</dbReference>
<protein>
    <submittedName>
        <fullName evidence="1">Uncharacterized protein</fullName>
    </submittedName>
</protein>
<sequence>MVIIWDKLKQLKGELKGINAYMASYAKQLNQARQQLERVQGQIFMQLFDQALFDQEKVLLAEIQKWSLIEEKVLRQKSRACWIDSGDANTKYFHAQMKIRNAHNTISSIYTENGIKLTEPKKKGPCLIRDQKLLLIEKVTKVEIDQAIKSMPHDKSPGEDGYPIEFFTSNWEMVKEGVYDAVQ</sequence>
<keyword evidence="2" id="KW-1185">Reference proteome</keyword>
<comment type="caution">
    <text evidence="1">The sequence shown here is derived from an EMBL/GenBank/DDBJ whole genome shotgun (WGS) entry which is preliminary data.</text>
</comment>
<reference evidence="1 2" key="1">
    <citation type="journal article" date="2021" name="bioRxiv">
        <title>Chromosome-scale and haplotype-resolved genome assembly of a tetraploid potato cultivar.</title>
        <authorList>
            <person name="Sun H."/>
            <person name="Jiao W.-B."/>
            <person name="Krause K."/>
            <person name="Campoy J.A."/>
            <person name="Goel M."/>
            <person name="Folz-Donahue K."/>
            <person name="Kukat C."/>
            <person name="Huettel B."/>
            <person name="Schneeberger K."/>
        </authorList>
    </citation>
    <scope>NUCLEOTIDE SEQUENCE [LARGE SCALE GENOMIC DNA]</scope>
    <source>
        <strain evidence="1">SolTubOtavaFocal</strain>
        <tissue evidence="1">Leaves</tissue>
    </source>
</reference>
<accession>A0ABQ7VD51</accession>
<dbReference type="EMBL" id="JAIVGD010000013">
    <property type="protein sequence ID" value="KAH0761346.1"/>
    <property type="molecule type" value="Genomic_DNA"/>
</dbReference>
<proteinExistence type="predicted"/>
<organism evidence="1 2">
    <name type="scientific">Solanum tuberosum</name>
    <name type="common">Potato</name>
    <dbReference type="NCBI Taxonomy" id="4113"/>
    <lineage>
        <taxon>Eukaryota</taxon>
        <taxon>Viridiplantae</taxon>
        <taxon>Streptophyta</taxon>
        <taxon>Embryophyta</taxon>
        <taxon>Tracheophyta</taxon>
        <taxon>Spermatophyta</taxon>
        <taxon>Magnoliopsida</taxon>
        <taxon>eudicotyledons</taxon>
        <taxon>Gunneridae</taxon>
        <taxon>Pentapetalae</taxon>
        <taxon>asterids</taxon>
        <taxon>lamiids</taxon>
        <taxon>Solanales</taxon>
        <taxon>Solanaceae</taxon>
        <taxon>Solanoideae</taxon>
        <taxon>Solaneae</taxon>
        <taxon>Solanum</taxon>
    </lineage>
</organism>
<name>A0ABQ7VD51_SOLTU</name>